<keyword evidence="4" id="KW-1185">Reference proteome</keyword>
<accession>A0A0D0E167</accession>
<evidence type="ECO:0000256" key="2">
    <source>
        <dbReference type="SAM" id="SignalP"/>
    </source>
</evidence>
<dbReference type="AlphaFoldDB" id="A0A0D0E167"/>
<name>A0A0D0E167_9AGAM</name>
<evidence type="ECO:0000313" key="4">
    <source>
        <dbReference type="Proteomes" id="UP000054538"/>
    </source>
</evidence>
<feature type="signal peptide" evidence="2">
    <location>
        <begin position="1"/>
        <end position="17"/>
    </location>
</feature>
<feature type="chain" id="PRO_5002225983" evidence="2">
    <location>
        <begin position="18"/>
        <end position="57"/>
    </location>
</feature>
<dbReference type="EMBL" id="KN824936">
    <property type="protein sequence ID" value="KIK97421.1"/>
    <property type="molecule type" value="Genomic_DNA"/>
</dbReference>
<sequence length="57" mass="6314">MGIWSALWCSCGSVCLAIEKGWFAVPVVDREGTHIDRQPHEQRSVEQEAKDAGVKMA</sequence>
<reference evidence="3 4" key="1">
    <citation type="submission" date="2014-04" db="EMBL/GenBank/DDBJ databases">
        <authorList>
            <consortium name="DOE Joint Genome Institute"/>
            <person name="Kuo A."/>
            <person name="Kohler A."/>
            <person name="Jargeat P."/>
            <person name="Nagy L.G."/>
            <person name="Floudas D."/>
            <person name="Copeland A."/>
            <person name="Barry K.W."/>
            <person name="Cichocki N."/>
            <person name="Veneault-Fourrey C."/>
            <person name="LaButti K."/>
            <person name="Lindquist E.A."/>
            <person name="Lipzen A."/>
            <person name="Lundell T."/>
            <person name="Morin E."/>
            <person name="Murat C."/>
            <person name="Sun H."/>
            <person name="Tunlid A."/>
            <person name="Henrissat B."/>
            <person name="Grigoriev I.V."/>
            <person name="Hibbett D.S."/>
            <person name="Martin F."/>
            <person name="Nordberg H.P."/>
            <person name="Cantor M.N."/>
            <person name="Hua S.X."/>
        </authorList>
    </citation>
    <scope>NUCLEOTIDE SEQUENCE [LARGE SCALE GENOMIC DNA]</scope>
    <source>
        <strain evidence="3 4">Ve08.2h10</strain>
    </source>
</reference>
<dbReference type="Proteomes" id="UP000054538">
    <property type="component" value="Unassembled WGS sequence"/>
</dbReference>
<keyword evidence="2" id="KW-0732">Signal</keyword>
<proteinExistence type="predicted"/>
<protein>
    <submittedName>
        <fullName evidence="3">Uncharacterized protein</fullName>
    </submittedName>
</protein>
<gene>
    <name evidence="3" type="ORF">PAXRUDRAFT_824921</name>
</gene>
<dbReference type="InParanoid" id="A0A0D0E167"/>
<reference evidence="4" key="2">
    <citation type="submission" date="2015-01" db="EMBL/GenBank/DDBJ databases">
        <title>Evolutionary Origins and Diversification of the Mycorrhizal Mutualists.</title>
        <authorList>
            <consortium name="DOE Joint Genome Institute"/>
            <consortium name="Mycorrhizal Genomics Consortium"/>
            <person name="Kohler A."/>
            <person name="Kuo A."/>
            <person name="Nagy L.G."/>
            <person name="Floudas D."/>
            <person name="Copeland A."/>
            <person name="Barry K.W."/>
            <person name="Cichocki N."/>
            <person name="Veneault-Fourrey C."/>
            <person name="LaButti K."/>
            <person name="Lindquist E.A."/>
            <person name="Lipzen A."/>
            <person name="Lundell T."/>
            <person name="Morin E."/>
            <person name="Murat C."/>
            <person name="Riley R."/>
            <person name="Ohm R."/>
            <person name="Sun H."/>
            <person name="Tunlid A."/>
            <person name="Henrissat B."/>
            <person name="Grigoriev I.V."/>
            <person name="Hibbett D.S."/>
            <person name="Martin F."/>
        </authorList>
    </citation>
    <scope>NUCLEOTIDE SEQUENCE [LARGE SCALE GENOMIC DNA]</scope>
    <source>
        <strain evidence="4">Ve08.2h10</strain>
    </source>
</reference>
<dbReference type="HOGENOM" id="CLU_2997079_0_0_1"/>
<evidence type="ECO:0000313" key="3">
    <source>
        <dbReference type="EMBL" id="KIK97421.1"/>
    </source>
</evidence>
<feature type="region of interest" description="Disordered" evidence="1">
    <location>
        <begin position="34"/>
        <end position="57"/>
    </location>
</feature>
<evidence type="ECO:0000256" key="1">
    <source>
        <dbReference type="SAM" id="MobiDB-lite"/>
    </source>
</evidence>
<organism evidence="3 4">
    <name type="scientific">Paxillus rubicundulus Ve08.2h10</name>
    <dbReference type="NCBI Taxonomy" id="930991"/>
    <lineage>
        <taxon>Eukaryota</taxon>
        <taxon>Fungi</taxon>
        <taxon>Dikarya</taxon>
        <taxon>Basidiomycota</taxon>
        <taxon>Agaricomycotina</taxon>
        <taxon>Agaricomycetes</taxon>
        <taxon>Agaricomycetidae</taxon>
        <taxon>Boletales</taxon>
        <taxon>Paxilineae</taxon>
        <taxon>Paxillaceae</taxon>
        <taxon>Paxillus</taxon>
    </lineage>
</organism>